<organism evidence="2 4">
    <name type="scientific">Candidatus Cryosericum odellii</name>
    <dbReference type="NCBI Taxonomy" id="2290917"/>
    <lineage>
        <taxon>Bacteria</taxon>
        <taxon>Pseudomonadati</taxon>
        <taxon>Caldisericota/Cryosericota group</taxon>
        <taxon>Candidatus Cryosericota</taxon>
        <taxon>Candidatus Cryosericia</taxon>
        <taxon>Candidatus Cryosericales</taxon>
        <taxon>Candidatus Cryosericaceae</taxon>
        <taxon>Candidatus Cryosericum</taxon>
    </lineage>
</organism>
<keyword evidence="4" id="KW-1185">Reference proteome</keyword>
<dbReference type="PANTHER" id="PTHR33434:SF2">
    <property type="entry name" value="FATTY ACID-BINDING PROTEIN TM_1468"/>
    <property type="match status" value="1"/>
</dbReference>
<evidence type="ECO:0000313" key="4">
    <source>
        <dbReference type="Proteomes" id="UP000266260"/>
    </source>
</evidence>
<dbReference type="Pfam" id="PF02645">
    <property type="entry name" value="DegV"/>
    <property type="match status" value="1"/>
</dbReference>
<dbReference type="Proteomes" id="UP000266489">
    <property type="component" value="Unassembled WGS sequence"/>
</dbReference>
<dbReference type="PANTHER" id="PTHR33434">
    <property type="entry name" value="DEGV DOMAIN-CONTAINING PROTEIN DR_1986-RELATED"/>
    <property type="match status" value="1"/>
</dbReference>
<dbReference type="OrthoDB" id="9780216at2"/>
<protein>
    <submittedName>
        <fullName evidence="2">DegV family protein</fullName>
    </submittedName>
</protein>
<accession>A0A398D1Q1</accession>
<evidence type="ECO:0000256" key="1">
    <source>
        <dbReference type="ARBA" id="ARBA00023121"/>
    </source>
</evidence>
<dbReference type="Gene3D" id="3.30.1180.10">
    <property type="match status" value="1"/>
</dbReference>
<dbReference type="NCBIfam" id="TIGR00762">
    <property type="entry name" value="DegV"/>
    <property type="match status" value="1"/>
</dbReference>
<keyword evidence="1" id="KW-0446">Lipid-binding</keyword>
<proteinExistence type="predicted"/>
<dbReference type="InterPro" id="IPR043168">
    <property type="entry name" value="DegV_C"/>
</dbReference>
<dbReference type="Proteomes" id="UP000266260">
    <property type="component" value="Unassembled WGS sequence"/>
</dbReference>
<comment type="caution">
    <text evidence="2">The sequence shown here is derived from an EMBL/GenBank/DDBJ whole genome shotgun (WGS) entry which is preliminary data.</text>
</comment>
<dbReference type="AlphaFoldDB" id="A0A398D4Y1"/>
<dbReference type="EMBL" id="QXIT01000110">
    <property type="protein sequence ID" value="RIE07387.1"/>
    <property type="molecule type" value="Genomic_DNA"/>
</dbReference>
<evidence type="ECO:0000313" key="5">
    <source>
        <dbReference type="Proteomes" id="UP000266489"/>
    </source>
</evidence>
<dbReference type="GO" id="GO:0008289">
    <property type="term" value="F:lipid binding"/>
    <property type="evidence" value="ECO:0007669"/>
    <property type="project" value="UniProtKB-KW"/>
</dbReference>
<dbReference type="EMBL" id="QXIU01000180">
    <property type="protein sequence ID" value="RIE09072.1"/>
    <property type="molecule type" value="Genomic_DNA"/>
</dbReference>
<dbReference type="InterPro" id="IPR050270">
    <property type="entry name" value="DegV_domain_contain"/>
</dbReference>
<dbReference type="PROSITE" id="PS51482">
    <property type="entry name" value="DEGV"/>
    <property type="match status" value="1"/>
</dbReference>
<evidence type="ECO:0000313" key="3">
    <source>
        <dbReference type="EMBL" id="RIE09072.1"/>
    </source>
</evidence>
<reference evidence="4 5" key="1">
    <citation type="submission" date="2018-09" db="EMBL/GenBank/DDBJ databases">
        <title>Discovery and Ecogenomic Context for Candidatus Cryosericales, a Global Caldiserica Order Active in Thawing Permafrost.</title>
        <authorList>
            <person name="Martinez M.A."/>
            <person name="Woodcroft B.J."/>
            <person name="Ignacio Espinoza J.C."/>
            <person name="Zayed A."/>
            <person name="Singleton C.M."/>
            <person name="Boyd J."/>
            <person name="Li Y.-F."/>
            <person name="Purvine S."/>
            <person name="Maughan H."/>
            <person name="Hodgkins S.B."/>
            <person name="Anderson D."/>
            <person name="Sederholm M."/>
            <person name="Temperton B."/>
            <person name="Saleska S.R."/>
            <person name="Tyson G.W."/>
            <person name="Rich V.I."/>
        </authorList>
    </citation>
    <scope>NUCLEOTIDE SEQUENCE [LARGE SCALE GENOMIC DNA]</scope>
    <source>
        <strain evidence="3 5">SMC5</strain>
        <strain evidence="2 4">SMC6</strain>
    </source>
</reference>
<evidence type="ECO:0000313" key="2">
    <source>
        <dbReference type="EMBL" id="RIE07387.1"/>
    </source>
</evidence>
<sequence>MSQKAWTFWMPSRRHPLPRRHGANVHVLSRTCASSRRPRFSTRRSSNAHMAVHIVTDSTSYLPTGFAEQHDLPVVPLKISVDGVFFREFVEISADVFYAKQKAGAKSGTTQPGPEDFIAVYSRLLANPDDEVLSIHLSSGMSGTLNSAYIAAEQTDPRRVHLYDVRTSGLGLGFMVMQAVKLVEGGAGTDDIITMLDGMQPRTHLYFLVGTMKYLIEGGRIGKAAGVAASILQIKPILTVKDGIVDVFERPRTMRTARDRMWAIIDQAVVRGIERIGFHYAGNRAEVEAVQTEFMKRTGIPSVLTQLGPCVGCHTGPEAMVVVIVDKAV</sequence>
<dbReference type="InterPro" id="IPR003797">
    <property type="entry name" value="DegV"/>
</dbReference>
<accession>A0A398D4Y1</accession>
<name>A0A398D4Y1_9BACT</name>
<dbReference type="SUPFAM" id="SSF82549">
    <property type="entry name" value="DAK1/DegV-like"/>
    <property type="match status" value="1"/>
</dbReference>
<dbReference type="Gene3D" id="3.40.50.10170">
    <property type="match status" value="1"/>
</dbReference>
<gene>
    <name evidence="3" type="ORF">SMC5_07300</name>
    <name evidence="2" type="ORF">SMC6_06530</name>
</gene>